<proteinExistence type="predicted"/>
<keyword evidence="2" id="KW-1185">Reference proteome</keyword>
<protein>
    <submittedName>
        <fullName evidence="1">Uncharacterized protein</fullName>
    </submittedName>
</protein>
<comment type="caution">
    <text evidence="1">The sequence shown here is derived from an EMBL/GenBank/DDBJ whole genome shotgun (WGS) entry which is preliminary data.</text>
</comment>
<accession>A0A835MU93</accession>
<name>A0A835MU93_9ROSI</name>
<organism evidence="1 2">
    <name type="scientific">Salix dunnii</name>
    <dbReference type="NCBI Taxonomy" id="1413687"/>
    <lineage>
        <taxon>Eukaryota</taxon>
        <taxon>Viridiplantae</taxon>
        <taxon>Streptophyta</taxon>
        <taxon>Embryophyta</taxon>
        <taxon>Tracheophyta</taxon>
        <taxon>Spermatophyta</taxon>
        <taxon>Magnoliopsida</taxon>
        <taxon>eudicotyledons</taxon>
        <taxon>Gunneridae</taxon>
        <taxon>Pentapetalae</taxon>
        <taxon>rosids</taxon>
        <taxon>fabids</taxon>
        <taxon>Malpighiales</taxon>
        <taxon>Salicaceae</taxon>
        <taxon>Saliceae</taxon>
        <taxon>Salix</taxon>
    </lineage>
</organism>
<evidence type="ECO:0000313" key="2">
    <source>
        <dbReference type="Proteomes" id="UP000657918"/>
    </source>
</evidence>
<dbReference type="Proteomes" id="UP000657918">
    <property type="component" value="Unassembled WGS sequence"/>
</dbReference>
<dbReference type="AlphaFoldDB" id="A0A835MU93"/>
<sequence>MRKTNLCFQGLRQPRRLIEEGKSLELHFPAEDLDFSLGTLKEHLFQTVMVLQNHLVVVGGTRTLLQIQGSRLLMNMRVLSNSLSEAWASFCIIASCTGTGRAILYCHLNFLNSVTEEFEVSAKVCIMWTPDTFKGAGARSKKASARWEDYIDVAESRKSSNSFHGGACV</sequence>
<reference evidence="1 2" key="1">
    <citation type="submission" date="2020-10" db="EMBL/GenBank/DDBJ databases">
        <title>Plant Genome Project.</title>
        <authorList>
            <person name="Zhang R.-G."/>
        </authorList>
    </citation>
    <scope>NUCLEOTIDE SEQUENCE [LARGE SCALE GENOMIC DNA]</scope>
    <source>
        <strain evidence="1">FAFU-HL-1</strain>
        <tissue evidence="1">Leaf</tissue>
    </source>
</reference>
<evidence type="ECO:0000313" key="1">
    <source>
        <dbReference type="EMBL" id="KAF9673686.1"/>
    </source>
</evidence>
<gene>
    <name evidence="1" type="ORF">SADUNF_Sadunf10G0050000</name>
</gene>
<dbReference type="EMBL" id="JADGMS010000010">
    <property type="protein sequence ID" value="KAF9673686.1"/>
    <property type="molecule type" value="Genomic_DNA"/>
</dbReference>